<dbReference type="RefSeq" id="WP_262565124.1">
    <property type="nucleotide sequence ID" value="NZ_JAPFCC010000001.1"/>
</dbReference>
<dbReference type="EMBL" id="JAPFCC010000001">
    <property type="protein sequence ID" value="MCW7555364.1"/>
    <property type="molecule type" value="Genomic_DNA"/>
</dbReference>
<reference evidence="1 2" key="1">
    <citation type="submission" date="2022-10" db="EMBL/GenBank/DDBJ databases">
        <title>High-quality genome sequences of two octocoral-associated bacteria, Endozoicomonas euniceicola EF212 and Endozoicomonas gorgoniicola PS125.</title>
        <authorList>
            <person name="Chiou Y.-J."/>
            <person name="Chen Y.-H."/>
        </authorList>
    </citation>
    <scope>NUCLEOTIDE SEQUENCE [LARGE SCALE GENOMIC DNA]</scope>
    <source>
        <strain evidence="1 2">PS125</strain>
    </source>
</reference>
<gene>
    <name evidence="1" type="ORF">NX722_22575</name>
</gene>
<sequence>MIYFYHSEGIPLFLLTVYGKNEQGNLTKAQRHEMRKVTEVLVRQAQIRKTRTR</sequence>
<evidence type="ECO:0008006" key="3">
    <source>
        <dbReference type="Google" id="ProtNLM"/>
    </source>
</evidence>
<accession>A0ABT3N164</accession>
<evidence type="ECO:0000313" key="1">
    <source>
        <dbReference type="EMBL" id="MCW7555364.1"/>
    </source>
</evidence>
<comment type="caution">
    <text evidence="1">The sequence shown here is derived from an EMBL/GenBank/DDBJ whole genome shotgun (WGS) entry which is preliminary data.</text>
</comment>
<keyword evidence="2" id="KW-1185">Reference proteome</keyword>
<organism evidence="1 2">
    <name type="scientific">Endozoicomonas gorgoniicola</name>
    <dbReference type="NCBI Taxonomy" id="1234144"/>
    <lineage>
        <taxon>Bacteria</taxon>
        <taxon>Pseudomonadati</taxon>
        <taxon>Pseudomonadota</taxon>
        <taxon>Gammaproteobacteria</taxon>
        <taxon>Oceanospirillales</taxon>
        <taxon>Endozoicomonadaceae</taxon>
        <taxon>Endozoicomonas</taxon>
    </lineage>
</organism>
<protein>
    <recommendedName>
        <fullName evidence="3">Addiction module toxin RelE</fullName>
    </recommendedName>
</protein>
<dbReference type="Proteomes" id="UP001209854">
    <property type="component" value="Unassembled WGS sequence"/>
</dbReference>
<evidence type="ECO:0000313" key="2">
    <source>
        <dbReference type="Proteomes" id="UP001209854"/>
    </source>
</evidence>
<name>A0ABT3N164_9GAMM</name>
<proteinExistence type="predicted"/>